<dbReference type="Pfam" id="PF14238">
    <property type="entry name" value="DUF4340"/>
    <property type="match status" value="1"/>
</dbReference>
<dbReference type="AlphaFoldDB" id="A0A4S1E2W6"/>
<proteinExistence type="predicted"/>
<evidence type="ECO:0000313" key="2">
    <source>
        <dbReference type="EMBL" id="TGV04693.1"/>
    </source>
</evidence>
<gene>
    <name evidence="2" type="ORF">EM932_00780</name>
</gene>
<dbReference type="InterPro" id="IPR025641">
    <property type="entry name" value="DUF4340"/>
</dbReference>
<sequence length="317" mass="35887">MKKNSILIAVLIGLVLLFVATNYFKKTSSVNFKSEVIRLDSSQVKKIIIRPSLATKEEPIIISNENDSWEVAQGTIKTKANQSTVKNALGELEQIKTEQLVAKTKDKWGAYQLTDSLAQCVEIHERDKEQATKLYLGKTTYKQSQNPGYGGRPSMDATTYFRIKDNPKTYATKSGLSNTFKRKFNTWRNSEFIKVDKDLITQLKFETGDKDFSLAKKDSVWTMGMLSTDSTKVAQYLNTVQNQSSSQFVDGFTPKDKADYKLTIQSNSMADLIVKAYRDSTGNKFIMNSSQHPNVFVESDSTGLFKRLFVNHDHFSK</sequence>
<feature type="domain" description="DUF4340" evidence="1">
    <location>
        <begin position="156"/>
        <end position="262"/>
    </location>
</feature>
<reference evidence="2 3" key="1">
    <citation type="submission" date="2019-04" db="EMBL/GenBank/DDBJ databases">
        <authorList>
            <person name="Liu A."/>
        </authorList>
    </citation>
    <scope>NUCLEOTIDE SEQUENCE [LARGE SCALE GENOMIC DNA]</scope>
    <source>
        <strain evidence="2 3">RZ03</strain>
    </source>
</reference>
<protein>
    <submittedName>
        <fullName evidence="2">DUF4340 domain-containing protein</fullName>
    </submittedName>
</protein>
<organism evidence="2 3">
    <name type="scientific">Flavivirga rizhaonensis</name>
    <dbReference type="NCBI Taxonomy" id="2559571"/>
    <lineage>
        <taxon>Bacteria</taxon>
        <taxon>Pseudomonadati</taxon>
        <taxon>Bacteroidota</taxon>
        <taxon>Flavobacteriia</taxon>
        <taxon>Flavobacteriales</taxon>
        <taxon>Flavobacteriaceae</taxon>
        <taxon>Flavivirga</taxon>
    </lineage>
</organism>
<keyword evidence="3" id="KW-1185">Reference proteome</keyword>
<dbReference type="RefSeq" id="WP_135874488.1">
    <property type="nucleotide sequence ID" value="NZ_SRSO01000001.1"/>
</dbReference>
<evidence type="ECO:0000313" key="3">
    <source>
        <dbReference type="Proteomes" id="UP000307602"/>
    </source>
</evidence>
<dbReference type="EMBL" id="SRSO01000001">
    <property type="protein sequence ID" value="TGV04693.1"/>
    <property type="molecule type" value="Genomic_DNA"/>
</dbReference>
<name>A0A4S1E2W6_9FLAO</name>
<accession>A0A4S1E2W6</accession>
<comment type="caution">
    <text evidence="2">The sequence shown here is derived from an EMBL/GenBank/DDBJ whole genome shotgun (WGS) entry which is preliminary data.</text>
</comment>
<dbReference type="OrthoDB" id="1414324at2"/>
<evidence type="ECO:0000259" key="1">
    <source>
        <dbReference type="Pfam" id="PF14238"/>
    </source>
</evidence>
<dbReference type="Proteomes" id="UP000307602">
    <property type="component" value="Unassembled WGS sequence"/>
</dbReference>